<dbReference type="AlphaFoldDB" id="A0A1Q3ELL4"/>
<keyword evidence="1" id="KW-0251">Elongation factor</keyword>
<proteinExistence type="predicted"/>
<dbReference type="InterPro" id="IPR032710">
    <property type="entry name" value="NTF2-like_dom_sf"/>
</dbReference>
<gene>
    <name evidence="1" type="ORF">LENED_010131</name>
</gene>
<keyword evidence="1" id="KW-0648">Protein biosynthesis</keyword>
<reference evidence="1 2" key="2">
    <citation type="submission" date="2017-02" db="EMBL/GenBank/DDBJ databases">
        <title>A genome survey and senescence transcriptome analysis in Lentinula edodes.</title>
        <authorList>
            <person name="Sakamoto Y."/>
            <person name="Nakade K."/>
            <person name="Sato S."/>
            <person name="Yoshida Y."/>
            <person name="Miyazaki K."/>
            <person name="Natsume S."/>
            <person name="Konno N."/>
        </authorList>
    </citation>
    <scope>NUCLEOTIDE SEQUENCE [LARGE SCALE GENOMIC DNA]</scope>
    <source>
        <strain evidence="1 2">NBRC 111202</strain>
    </source>
</reference>
<dbReference type="GO" id="GO:0003746">
    <property type="term" value="F:translation elongation factor activity"/>
    <property type="evidence" value="ECO:0007669"/>
    <property type="project" value="UniProtKB-KW"/>
</dbReference>
<name>A0A1Q3ELL4_LENED</name>
<accession>A0A1Q3ELL4</accession>
<dbReference type="SUPFAM" id="SSF54427">
    <property type="entry name" value="NTF2-like"/>
    <property type="match status" value="1"/>
</dbReference>
<evidence type="ECO:0000313" key="1">
    <source>
        <dbReference type="EMBL" id="GAW08090.1"/>
    </source>
</evidence>
<organism evidence="1 2">
    <name type="scientific">Lentinula edodes</name>
    <name type="common">Shiitake mushroom</name>
    <name type="synonym">Lentinus edodes</name>
    <dbReference type="NCBI Taxonomy" id="5353"/>
    <lineage>
        <taxon>Eukaryota</taxon>
        <taxon>Fungi</taxon>
        <taxon>Dikarya</taxon>
        <taxon>Basidiomycota</taxon>
        <taxon>Agaricomycotina</taxon>
        <taxon>Agaricomycetes</taxon>
        <taxon>Agaricomycetidae</taxon>
        <taxon>Agaricales</taxon>
        <taxon>Marasmiineae</taxon>
        <taxon>Omphalotaceae</taxon>
        <taxon>Lentinula</taxon>
    </lineage>
</organism>
<keyword evidence="2" id="KW-1185">Reference proteome</keyword>
<protein>
    <submittedName>
        <fullName evidence="1">Transcription elongation factor S-II</fullName>
    </submittedName>
</protein>
<dbReference type="EMBL" id="BDGU01000569">
    <property type="protein sequence ID" value="GAW08090.1"/>
    <property type="molecule type" value="Genomic_DNA"/>
</dbReference>
<evidence type="ECO:0000313" key="2">
    <source>
        <dbReference type="Proteomes" id="UP000188533"/>
    </source>
</evidence>
<dbReference type="OrthoDB" id="3352776at2759"/>
<sequence length="154" mass="17339">MSSLSRSQLLQSATAFCDVFAQKKDLNVILSHFSTTHQVSAVEHGEKALAPFLGRSFEGLDGIRAYFETIAALLSYEDMEFSEFTVDTEARRVACKGKAKFTWNQTKESWDEMFAYLLDFDDSGKITHYQVWADSGAAYLARNGQLDKIRKGES</sequence>
<comment type="caution">
    <text evidence="1">The sequence shown here is derived from an EMBL/GenBank/DDBJ whole genome shotgun (WGS) entry which is preliminary data.</text>
</comment>
<dbReference type="Proteomes" id="UP000188533">
    <property type="component" value="Unassembled WGS sequence"/>
</dbReference>
<dbReference type="STRING" id="5353.A0A1Q3ELL4"/>
<dbReference type="Gene3D" id="3.10.450.50">
    <property type="match status" value="1"/>
</dbReference>
<reference evidence="1 2" key="1">
    <citation type="submission" date="2016-08" db="EMBL/GenBank/DDBJ databases">
        <authorList>
            <consortium name="Lentinula edodes genome sequencing consortium"/>
            <person name="Sakamoto Y."/>
            <person name="Nakade K."/>
            <person name="Sato S."/>
            <person name="Yoshida Y."/>
            <person name="Miyazaki K."/>
            <person name="Natsume S."/>
            <person name="Konno N."/>
        </authorList>
    </citation>
    <scope>NUCLEOTIDE SEQUENCE [LARGE SCALE GENOMIC DNA]</scope>
    <source>
        <strain evidence="1 2">NBRC 111202</strain>
    </source>
</reference>